<evidence type="ECO:0000313" key="11">
    <source>
        <dbReference type="EMBL" id="MCS5726939.1"/>
    </source>
</evidence>
<dbReference type="PANTHER" id="PTHR18919">
    <property type="entry name" value="ACETYL-COA C-ACYLTRANSFERASE"/>
    <property type="match status" value="1"/>
</dbReference>
<dbReference type="FunFam" id="3.40.47.10:FF:000010">
    <property type="entry name" value="Acetyl-CoA acetyltransferase (Thiolase)"/>
    <property type="match status" value="1"/>
</dbReference>
<dbReference type="InterPro" id="IPR020613">
    <property type="entry name" value="Thiolase_CS"/>
</dbReference>
<dbReference type="PROSITE" id="PS00737">
    <property type="entry name" value="THIOLASE_2"/>
    <property type="match status" value="1"/>
</dbReference>
<evidence type="ECO:0000313" key="12">
    <source>
        <dbReference type="Proteomes" id="UP001165587"/>
    </source>
</evidence>
<dbReference type="Pfam" id="PF02803">
    <property type="entry name" value="Thiolase_C"/>
    <property type="match status" value="1"/>
</dbReference>
<organism evidence="11 12">
    <name type="scientific">Herbiconiux oxytropis</name>
    <dbReference type="NCBI Taxonomy" id="2970915"/>
    <lineage>
        <taxon>Bacteria</taxon>
        <taxon>Bacillati</taxon>
        <taxon>Actinomycetota</taxon>
        <taxon>Actinomycetes</taxon>
        <taxon>Micrococcales</taxon>
        <taxon>Microbacteriaceae</taxon>
        <taxon>Herbiconiux</taxon>
    </lineage>
</organism>
<evidence type="ECO:0000256" key="2">
    <source>
        <dbReference type="ARBA" id="ARBA00012705"/>
    </source>
</evidence>
<feature type="active site" description="Proton acceptor" evidence="7">
    <location>
        <position position="346"/>
    </location>
</feature>
<dbReference type="PANTHER" id="PTHR18919:SF107">
    <property type="entry name" value="ACETYL-COA ACETYLTRANSFERASE, CYTOSOLIC"/>
    <property type="match status" value="1"/>
</dbReference>
<evidence type="ECO:0000256" key="5">
    <source>
        <dbReference type="ARBA" id="ARBA00030755"/>
    </source>
</evidence>
<evidence type="ECO:0000256" key="3">
    <source>
        <dbReference type="ARBA" id="ARBA00022679"/>
    </source>
</evidence>
<keyword evidence="4 8" id="KW-0012">Acyltransferase</keyword>
<dbReference type="PROSITE" id="PS00099">
    <property type="entry name" value="THIOLASE_3"/>
    <property type="match status" value="1"/>
</dbReference>
<dbReference type="PROSITE" id="PS00098">
    <property type="entry name" value="THIOLASE_1"/>
    <property type="match status" value="1"/>
</dbReference>
<evidence type="ECO:0000256" key="4">
    <source>
        <dbReference type="ARBA" id="ARBA00023315"/>
    </source>
</evidence>
<feature type="domain" description="Thiolase C-terminal" evidence="10">
    <location>
        <begin position="267"/>
        <end position="389"/>
    </location>
</feature>
<evidence type="ECO:0000256" key="8">
    <source>
        <dbReference type="RuleBase" id="RU003557"/>
    </source>
</evidence>
<name>A0AA41XEW5_9MICO</name>
<dbReference type="InterPro" id="IPR016039">
    <property type="entry name" value="Thiolase-like"/>
</dbReference>
<comment type="caution">
    <text evidence="11">The sequence shown here is derived from an EMBL/GenBank/DDBJ whole genome shotgun (WGS) entry which is preliminary data.</text>
</comment>
<evidence type="ECO:0000259" key="10">
    <source>
        <dbReference type="Pfam" id="PF02803"/>
    </source>
</evidence>
<dbReference type="Pfam" id="PF00108">
    <property type="entry name" value="Thiolase_N"/>
    <property type="match status" value="1"/>
</dbReference>
<keyword evidence="12" id="KW-1185">Reference proteome</keyword>
<evidence type="ECO:0000256" key="7">
    <source>
        <dbReference type="PIRSR" id="PIRSR000429-1"/>
    </source>
</evidence>
<dbReference type="GO" id="GO:0003985">
    <property type="term" value="F:acetyl-CoA C-acetyltransferase activity"/>
    <property type="evidence" value="ECO:0007669"/>
    <property type="project" value="UniProtKB-EC"/>
</dbReference>
<proteinExistence type="inferred from homology"/>
<comment type="similarity">
    <text evidence="1 8">Belongs to the thiolase-like superfamily. Thiolase family.</text>
</comment>
<dbReference type="EMBL" id="JANLCK010000007">
    <property type="protein sequence ID" value="MCS5726939.1"/>
    <property type="molecule type" value="Genomic_DNA"/>
</dbReference>
<dbReference type="EC" id="2.3.1.9" evidence="2"/>
<dbReference type="InterPro" id="IPR020610">
    <property type="entry name" value="Thiolase_AS"/>
</dbReference>
<reference evidence="11" key="1">
    <citation type="submission" date="2022-08" db="EMBL/GenBank/DDBJ databases">
        <authorList>
            <person name="Deng Y."/>
            <person name="Han X.-F."/>
            <person name="Zhang Y.-Q."/>
        </authorList>
    </citation>
    <scope>NUCLEOTIDE SEQUENCE</scope>
    <source>
        <strain evidence="11">CPCC 203407</strain>
    </source>
</reference>
<evidence type="ECO:0000256" key="1">
    <source>
        <dbReference type="ARBA" id="ARBA00010982"/>
    </source>
</evidence>
<dbReference type="RefSeq" id="WP_259529870.1">
    <property type="nucleotide sequence ID" value="NZ_JANLCK010000007.1"/>
</dbReference>
<dbReference type="SUPFAM" id="SSF53901">
    <property type="entry name" value="Thiolase-like"/>
    <property type="match status" value="2"/>
</dbReference>
<evidence type="ECO:0000256" key="6">
    <source>
        <dbReference type="ARBA" id="ARBA00040529"/>
    </source>
</evidence>
<dbReference type="Gene3D" id="3.40.47.10">
    <property type="match status" value="1"/>
</dbReference>
<gene>
    <name evidence="11" type="ORF">N1028_13645</name>
</gene>
<sequence length="389" mass="40147">MTVSVVHDAVRTPFGRAGGALSGVRPDDLAAVVMASIVERSGLDPARIDDVIFGDANQAGEDNRNVARFGALLAGFPTSVTGTTVNRLCASSLEAVIQGSRAIEAGDAQVVLAGGVESMSRAPYVVEKSPKPWPASGNPTLWNTSIGWRMTNPALPTEWTVSNGEAAERIARAWHISREQQDEFALRSHRLAAEAWASGLLDGEIVQVAGSPLERDEGIREGTTLERLAALKPLFAADGSVTAGNSSSINDGASAVLIAAEGVLEGEPLARITGRAAHGVDPQDFPIAPVEAANKALARAGRSWADVDVVELNEAFASQSLACLAGWPDLDPEKLNAHGGALAIGHPLGASGGRVIGRAAHELARRGGGVAVVAVCIGVGQGLAVVLER</sequence>
<dbReference type="NCBIfam" id="TIGR01930">
    <property type="entry name" value="AcCoA-C-Actrans"/>
    <property type="match status" value="1"/>
</dbReference>
<dbReference type="CDD" id="cd00751">
    <property type="entry name" value="thiolase"/>
    <property type="match status" value="1"/>
</dbReference>
<dbReference type="InterPro" id="IPR020615">
    <property type="entry name" value="Thiolase_acyl_enz_int_AS"/>
</dbReference>
<dbReference type="InterPro" id="IPR002155">
    <property type="entry name" value="Thiolase"/>
</dbReference>
<dbReference type="AlphaFoldDB" id="A0AA41XEW5"/>
<evidence type="ECO:0000259" key="9">
    <source>
        <dbReference type="Pfam" id="PF00108"/>
    </source>
</evidence>
<dbReference type="InterPro" id="IPR020616">
    <property type="entry name" value="Thiolase_N"/>
</dbReference>
<accession>A0AA41XEW5</accession>
<feature type="domain" description="Thiolase N-terminal" evidence="9">
    <location>
        <begin position="5"/>
        <end position="261"/>
    </location>
</feature>
<feature type="active site" description="Acyl-thioester intermediate" evidence="7">
    <location>
        <position position="89"/>
    </location>
</feature>
<dbReference type="Proteomes" id="UP001165587">
    <property type="component" value="Unassembled WGS sequence"/>
</dbReference>
<feature type="active site" description="Proton acceptor" evidence="7">
    <location>
        <position position="376"/>
    </location>
</feature>
<dbReference type="PIRSF" id="PIRSF000429">
    <property type="entry name" value="Ac-CoA_Ac_transf"/>
    <property type="match status" value="1"/>
</dbReference>
<dbReference type="InterPro" id="IPR020617">
    <property type="entry name" value="Thiolase_C"/>
</dbReference>
<keyword evidence="3 8" id="KW-0808">Transferase</keyword>
<protein>
    <recommendedName>
        <fullName evidence="6">Probable acetyl-CoA acetyltransferase</fullName>
        <ecNumber evidence="2">2.3.1.9</ecNumber>
    </recommendedName>
    <alternativeName>
        <fullName evidence="5">Acetoacetyl-CoA thiolase</fullName>
    </alternativeName>
</protein>